<sequence length="181" mass="20418">MFSLLNILLFTPHSFSLDPEASMTVVRISQWIFSKVIKFKDVIIKYWGYPIEKFDIFTNDGFILDLYRIPHGRNETARLPSSSSTPLLLVPGLFASASAFLLNPPESSPGMYLADAGFDVFIMSNRGTRYGMRHTRLAPSDRDFWKFTIDDYANGDLPVVIDRVLAISGQHSLNLIAHSQV</sequence>
<dbReference type="EMBL" id="BTRK01000004">
    <property type="protein sequence ID" value="GMR46864.1"/>
    <property type="molecule type" value="Genomic_DNA"/>
</dbReference>
<dbReference type="PANTHER" id="PTHR11005">
    <property type="entry name" value="LYSOSOMAL ACID LIPASE-RELATED"/>
    <property type="match status" value="1"/>
</dbReference>
<evidence type="ECO:0000256" key="1">
    <source>
        <dbReference type="SAM" id="SignalP"/>
    </source>
</evidence>
<gene>
    <name evidence="3" type="ORF">PMAYCL1PPCAC_17059</name>
</gene>
<dbReference type="SUPFAM" id="SSF53474">
    <property type="entry name" value="alpha/beta-Hydrolases"/>
    <property type="match status" value="1"/>
</dbReference>
<organism evidence="3 4">
    <name type="scientific">Pristionchus mayeri</name>
    <dbReference type="NCBI Taxonomy" id="1317129"/>
    <lineage>
        <taxon>Eukaryota</taxon>
        <taxon>Metazoa</taxon>
        <taxon>Ecdysozoa</taxon>
        <taxon>Nematoda</taxon>
        <taxon>Chromadorea</taxon>
        <taxon>Rhabditida</taxon>
        <taxon>Rhabditina</taxon>
        <taxon>Diplogasteromorpha</taxon>
        <taxon>Diplogasteroidea</taxon>
        <taxon>Neodiplogasteridae</taxon>
        <taxon>Pristionchus</taxon>
    </lineage>
</organism>
<evidence type="ECO:0000259" key="2">
    <source>
        <dbReference type="Pfam" id="PF04083"/>
    </source>
</evidence>
<comment type="caution">
    <text evidence="3">The sequence shown here is derived from an EMBL/GenBank/DDBJ whole genome shotgun (WGS) entry which is preliminary data.</text>
</comment>
<name>A0AAN5CLY7_9BILA</name>
<feature type="signal peptide" evidence="1">
    <location>
        <begin position="1"/>
        <end position="16"/>
    </location>
</feature>
<protein>
    <recommendedName>
        <fullName evidence="2">Partial AB-hydrolase lipase domain-containing protein</fullName>
    </recommendedName>
</protein>
<dbReference type="AlphaFoldDB" id="A0AAN5CLY7"/>
<dbReference type="GO" id="GO:0006629">
    <property type="term" value="P:lipid metabolic process"/>
    <property type="evidence" value="ECO:0007669"/>
    <property type="project" value="InterPro"/>
</dbReference>
<proteinExistence type="predicted"/>
<feature type="domain" description="Partial AB-hydrolase lipase" evidence="2">
    <location>
        <begin position="43"/>
        <end position="103"/>
    </location>
</feature>
<feature type="chain" id="PRO_5043042563" description="Partial AB-hydrolase lipase domain-containing protein" evidence="1">
    <location>
        <begin position="17"/>
        <end position="181"/>
    </location>
</feature>
<dbReference type="Gene3D" id="3.40.50.1820">
    <property type="entry name" value="alpha/beta hydrolase"/>
    <property type="match status" value="1"/>
</dbReference>
<dbReference type="Pfam" id="PF04083">
    <property type="entry name" value="Abhydro_lipase"/>
    <property type="match status" value="1"/>
</dbReference>
<dbReference type="InterPro" id="IPR029058">
    <property type="entry name" value="AB_hydrolase_fold"/>
</dbReference>
<evidence type="ECO:0000313" key="3">
    <source>
        <dbReference type="EMBL" id="GMR46864.1"/>
    </source>
</evidence>
<evidence type="ECO:0000313" key="4">
    <source>
        <dbReference type="Proteomes" id="UP001328107"/>
    </source>
</evidence>
<keyword evidence="4" id="KW-1185">Reference proteome</keyword>
<reference evidence="4" key="1">
    <citation type="submission" date="2022-10" db="EMBL/GenBank/DDBJ databases">
        <title>Genome assembly of Pristionchus species.</title>
        <authorList>
            <person name="Yoshida K."/>
            <person name="Sommer R.J."/>
        </authorList>
    </citation>
    <scope>NUCLEOTIDE SEQUENCE [LARGE SCALE GENOMIC DNA]</scope>
    <source>
        <strain evidence="4">RS5460</strain>
    </source>
</reference>
<keyword evidence="1" id="KW-0732">Signal</keyword>
<dbReference type="InterPro" id="IPR006693">
    <property type="entry name" value="AB_hydrolase_lipase"/>
</dbReference>
<feature type="non-terminal residue" evidence="3">
    <location>
        <position position="181"/>
    </location>
</feature>
<dbReference type="Proteomes" id="UP001328107">
    <property type="component" value="Unassembled WGS sequence"/>
</dbReference>
<accession>A0AAN5CLY7</accession>